<evidence type="ECO:0000313" key="1">
    <source>
        <dbReference type="EMBL" id="PTQ28903.1"/>
    </source>
</evidence>
<dbReference type="AlphaFoldDB" id="A0A2R6W4W8"/>
<proteinExistence type="predicted"/>
<evidence type="ECO:0000313" key="2">
    <source>
        <dbReference type="Proteomes" id="UP000244005"/>
    </source>
</evidence>
<accession>A0A2R6W4W8</accession>
<protein>
    <submittedName>
        <fullName evidence="1">Uncharacterized protein</fullName>
    </submittedName>
</protein>
<reference evidence="2" key="1">
    <citation type="journal article" date="2017" name="Cell">
        <title>Insights into land plant evolution garnered from the Marchantia polymorpha genome.</title>
        <authorList>
            <person name="Bowman J.L."/>
            <person name="Kohchi T."/>
            <person name="Yamato K.T."/>
            <person name="Jenkins J."/>
            <person name="Shu S."/>
            <person name="Ishizaki K."/>
            <person name="Yamaoka S."/>
            <person name="Nishihama R."/>
            <person name="Nakamura Y."/>
            <person name="Berger F."/>
            <person name="Adam C."/>
            <person name="Aki S.S."/>
            <person name="Althoff F."/>
            <person name="Araki T."/>
            <person name="Arteaga-Vazquez M.A."/>
            <person name="Balasubrmanian S."/>
            <person name="Barry K."/>
            <person name="Bauer D."/>
            <person name="Boehm C.R."/>
            <person name="Briginshaw L."/>
            <person name="Caballero-Perez J."/>
            <person name="Catarino B."/>
            <person name="Chen F."/>
            <person name="Chiyoda S."/>
            <person name="Chovatia M."/>
            <person name="Davies K.M."/>
            <person name="Delmans M."/>
            <person name="Demura T."/>
            <person name="Dierschke T."/>
            <person name="Dolan L."/>
            <person name="Dorantes-Acosta A.E."/>
            <person name="Eklund D.M."/>
            <person name="Florent S.N."/>
            <person name="Flores-Sandoval E."/>
            <person name="Fujiyama A."/>
            <person name="Fukuzawa H."/>
            <person name="Galik B."/>
            <person name="Grimanelli D."/>
            <person name="Grimwood J."/>
            <person name="Grossniklaus U."/>
            <person name="Hamada T."/>
            <person name="Haseloff J."/>
            <person name="Hetherington A.J."/>
            <person name="Higo A."/>
            <person name="Hirakawa Y."/>
            <person name="Hundley H.N."/>
            <person name="Ikeda Y."/>
            <person name="Inoue K."/>
            <person name="Inoue S.I."/>
            <person name="Ishida S."/>
            <person name="Jia Q."/>
            <person name="Kakita M."/>
            <person name="Kanazawa T."/>
            <person name="Kawai Y."/>
            <person name="Kawashima T."/>
            <person name="Kennedy M."/>
            <person name="Kinose K."/>
            <person name="Kinoshita T."/>
            <person name="Kohara Y."/>
            <person name="Koide E."/>
            <person name="Komatsu K."/>
            <person name="Kopischke S."/>
            <person name="Kubo M."/>
            <person name="Kyozuka J."/>
            <person name="Lagercrantz U."/>
            <person name="Lin S.S."/>
            <person name="Lindquist E."/>
            <person name="Lipzen A.M."/>
            <person name="Lu C.W."/>
            <person name="De Luna E."/>
            <person name="Martienssen R.A."/>
            <person name="Minamino N."/>
            <person name="Mizutani M."/>
            <person name="Mizutani M."/>
            <person name="Mochizuki N."/>
            <person name="Monte I."/>
            <person name="Mosher R."/>
            <person name="Nagasaki H."/>
            <person name="Nakagami H."/>
            <person name="Naramoto S."/>
            <person name="Nishitani K."/>
            <person name="Ohtani M."/>
            <person name="Okamoto T."/>
            <person name="Okumura M."/>
            <person name="Phillips J."/>
            <person name="Pollak B."/>
            <person name="Reinders A."/>
            <person name="Rovekamp M."/>
            <person name="Sano R."/>
            <person name="Sawa S."/>
            <person name="Schmid M.W."/>
            <person name="Shirakawa M."/>
            <person name="Solano R."/>
            <person name="Spunde A."/>
            <person name="Suetsugu N."/>
            <person name="Sugano S."/>
            <person name="Sugiyama A."/>
            <person name="Sun R."/>
            <person name="Suzuki Y."/>
            <person name="Takenaka M."/>
            <person name="Takezawa D."/>
            <person name="Tomogane H."/>
            <person name="Tsuzuki M."/>
            <person name="Ueda T."/>
            <person name="Umeda M."/>
            <person name="Ward J.M."/>
            <person name="Watanabe Y."/>
            <person name="Yazaki K."/>
            <person name="Yokoyama R."/>
            <person name="Yoshitake Y."/>
            <person name="Yotsui I."/>
            <person name="Zachgo S."/>
            <person name="Schmutz J."/>
        </authorList>
    </citation>
    <scope>NUCLEOTIDE SEQUENCE [LARGE SCALE GENOMIC DNA]</scope>
    <source>
        <strain evidence="2">Tak-1</strain>
    </source>
</reference>
<sequence length="110" mass="12639">MRRKIRKSDVVQVASLIVLLSLLVFMQFSANGFIFSMDSDIEDDVASEFDPSFTRIPDFSQDSNVQNGNLDYFDIESEMAKDYSSDFDPSFDDLDTTFAMEWQTEEDTDT</sequence>
<gene>
    <name evidence="1" type="ORF">MARPO_0152s0019</name>
</gene>
<dbReference type="Gramene" id="Mp6g09370.1">
    <property type="protein sequence ID" value="Mp6g09370.1.cds1"/>
    <property type="gene ID" value="Mp6g09370"/>
</dbReference>
<name>A0A2R6W4W8_MARPO</name>
<dbReference type="Proteomes" id="UP000244005">
    <property type="component" value="Unassembled WGS sequence"/>
</dbReference>
<keyword evidence="2" id="KW-1185">Reference proteome</keyword>
<dbReference type="EMBL" id="KZ772822">
    <property type="protein sequence ID" value="PTQ28903.1"/>
    <property type="molecule type" value="Genomic_DNA"/>
</dbReference>
<organism evidence="1 2">
    <name type="scientific">Marchantia polymorpha</name>
    <name type="common">Common liverwort</name>
    <name type="synonym">Marchantia aquatica</name>
    <dbReference type="NCBI Taxonomy" id="3197"/>
    <lineage>
        <taxon>Eukaryota</taxon>
        <taxon>Viridiplantae</taxon>
        <taxon>Streptophyta</taxon>
        <taxon>Embryophyta</taxon>
        <taxon>Marchantiophyta</taxon>
        <taxon>Marchantiopsida</taxon>
        <taxon>Marchantiidae</taxon>
        <taxon>Marchantiales</taxon>
        <taxon>Marchantiaceae</taxon>
        <taxon>Marchantia</taxon>
    </lineage>
</organism>